<dbReference type="EMBL" id="RSDW01000001">
    <property type="protein sequence ID" value="RSL16849.1"/>
    <property type="molecule type" value="Genomic_DNA"/>
</dbReference>
<comment type="caution">
    <text evidence="1">The sequence shown here is derived from an EMBL/GenBank/DDBJ whole genome shotgun (WGS) entry which is preliminary data.</text>
</comment>
<dbReference type="RefSeq" id="WP_125485409.1">
    <property type="nucleotide sequence ID" value="NZ_RSDW01000001.1"/>
</dbReference>
<keyword evidence="2" id="KW-1185">Reference proteome</keyword>
<evidence type="ECO:0000313" key="1">
    <source>
        <dbReference type="EMBL" id="RSL16849.1"/>
    </source>
</evidence>
<organism evidence="1 2">
    <name type="scientific">Edaphobacter aggregans</name>
    <dbReference type="NCBI Taxonomy" id="570835"/>
    <lineage>
        <taxon>Bacteria</taxon>
        <taxon>Pseudomonadati</taxon>
        <taxon>Acidobacteriota</taxon>
        <taxon>Terriglobia</taxon>
        <taxon>Terriglobales</taxon>
        <taxon>Acidobacteriaceae</taxon>
        <taxon>Edaphobacter</taxon>
    </lineage>
</organism>
<gene>
    <name evidence="1" type="ORF">EDE15_2375</name>
</gene>
<protein>
    <submittedName>
        <fullName evidence="1">Uncharacterized protein</fullName>
    </submittedName>
</protein>
<dbReference type="OrthoDB" id="121111at2"/>
<accession>A0A428MJ44</accession>
<dbReference type="AlphaFoldDB" id="A0A428MJ44"/>
<dbReference type="Proteomes" id="UP000269669">
    <property type="component" value="Unassembled WGS sequence"/>
</dbReference>
<reference evidence="1 2" key="1">
    <citation type="submission" date="2018-12" db="EMBL/GenBank/DDBJ databases">
        <title>Sequencing of bacterial isolates from soil warming experiment in Harvard Forest, Massachusetts, USA.</title>
        <authorList>
            <person name="Deangelis K."/>
        </authorList>
    </citation>
    <scope>NUCLEOTIDE SEQUENCE [LARGE SCALE GENOMIC DNA]</scope>
    <source>
        <strain evidence="1 2">EB153</strain>
    </source>
</reference>
<sequence length="104" mass="11702">MPLRIAAIRSGSDPLRKLKGSSFPRALEAQLICPKCDATYNLIVDYDQSVDRWFPNESRPLIKLLAKAIFMGHTTDHRVTHFETEGVIVESIILPQPVTTQTPQ</sequence>
<name>A0A428MJ44_9BACT</name>
<proteinExistence type="predicted"/>
<evidence type="ECO:0000313" key="2">
    <source>
        <dbReference type="Proteomes" id="UP000269669"/>
    </source>
</evidence>